<feature type="non-terminal residue" evidence="2">
    <location>
        <position position="305"/>
    </location>
</feature>
<protein>
    <submittedName>
        <fullName evidence="2">Uncharacterized protein</fullName>
    </submittedName>
</protein>
<proteinExistence type="predicted"/>
<evidence type="ECO:0000313" key="2">
    <source>
        <dbReference type="EMBL" id="JAS69062.1"/>
    </source>
</evidence>
<feature type="region of interest" description="Disordered" evidence="1">
    <location>
        <begin position="266"/>
        <end position="305"/>
    </location>
</feature>
<gene>
    <name evidence="2" type="ORF">g.9669</name>
</gene>
<feature type="region of interest" description="Disordered" evidence="1">
    <location>
        <begin position="111"/>
        <end position="151"/>
    </location>
</feature>
<organism evidence="2">
    <name type="scientific">Cuerna arida</name>
    <dbReference type="NCBI Taxonomy" id="1464854"/>
    <lineage>
        <taxon>Eukaryota</taxon>
        <taxon>Metazoa</taxon>
        <taxon>Ecdysozoa</taxon>
        <taxon>Arthropoda</taxon>
        <taxon>Hexapoda</taxon>
        <taxon>Insecta</taxon>
        <taxon>Pterygota</taxon>
        <taxon>Neoptera</taxon>
        <taxon>Paraneoptera</taxon>
        <taxon>Hemiptera</taxon>
        <taxon>Auchenorrhyncha</taxon>
        <taxon>Membracoidea</taxon>
        <taxon>Cicadellidae</taxon>
        <taxon>Cicadellinae</taxon>
        <taxon>Proconiini</taxon>
        <taxon>Cuerna</taxon>
    </lineage>
</organism>
<accession>A0A1B6H2Z6</accession>
<sequence>ISKPTGSKRRRRSRKSKLSYSKRRKVAKSVPKALFFSDPKTSPTSIFADVTNPSEALLSCEPEIFSSCTHVTSTIIKPPDVTEPVAEHLPSIELEQFSSCKLESTMISVKSGISKPTGSKRRTRSRKSKLSYSKRRKVTNPVSKTLSSSNPKISPASILTEVTNPSKALLSCEPEISLCCEPETLSSCRPVISSIKPSEVINLAPETLHSIEQEKFPACNLDTTVISCKSGTCKPVKSKRRTRSSCKLEISPINQLTEATNSVSDLLNKPETFPDNRPMEATNAVSDALLNSEPETFSDNRPMEA</sequence>
<dbReference type="EMBL" id="GECZ01000707">
    <property type="protein sequence ID" value="JAS69062.1"/>
    <property type="molecule type" value="Transcribed_RNA"/>
</dbReference>
<feature type="compositionally biased region" description="Polar residues" evidence="1">
    <location>
        <begin position="140"/>
        <end position="151"/>
    </location>
</feature>
<feature type="region of interest" description="Disordered" evidence="1">
    <location>
        <begin position="1"/>
        <end position="25"/>
    </location>
</feature>
<evidence type="ECO:0000256" key="1">
    <source>
        <dbReference type="SAM" id="MobiDB-lite"/>
    </source>
</evidence>
<feature type="non-terminal residue" evidence="2">
    <location>
        <position position="1"/>
    </location>
</feature>
<dbReference type="AlphaFoldDB" id="A0A1B6H2Z6"/>
<name>A0A1B6H2Z6_9HEMI</name>
<feature type="compositionally biased region" description="Basic residues" evidence="1">
    <location>
        <begin position="118"/>
        <end position="138"/>
    </location>
</feature>
<reference evidence="2" key="1">
    <citation type="submission" date="2015-11" db="EMBL/GenBank/DDBJ databases">
        <title>De novo transcriptome assembly of four potential Pierce s Disease insect vectors from Arizona vineyards.</title>
        <authorList>
            <person name="Tassone E.E."/>
        </authorList>
    </citation>
    <scope>NUCLEOTIDE SEQUENCE</scope>
</reference>